<evidence type="ECO:0000256" key="3">
    <source>
        <dbReference type="PROSITE-ProRule" id="PRU00023"/>
    </source>
</evidence>
<evidence type="ECO:0000256" key="1">
    <source>
        <dbReference type="ARBA" id="ARBA00022737"/>
    </source>
</evidence>
<dbReference type="SUPFAM" id="SSF48403">
    <property type="entry name" value="Ankyrin repeat"/>
    <property type="match status" value="1"/>
</dbReference>
<dbReference type="Gene3D" id="1.25.40.20">
    <property type="entry name" value="Ankyrin repeat-containing domain"/>
    <property type="match status" value="1"/>
</dbReference>
<feature type="repeat" description="ANK" evidence="3">
    <location>
        <begin position="97"/>
        <end position="119"/>
    </location>
</feature>
<keyword evidence="1" id="KW-0677">Repeat</keyword>
<accession>A0AAU7Q2R4</accession>
<dbReference type="RefSeq" id="WP_349967860.1">
    <property type="nucleotide sequence ID" value="NZ_CP157942.1"/>
</dbReference>
<dbReference type="PANTHER" id="PTHR24198">
    <property type="entry name" value="ANKYRIN REPEAT AND PROTEIN KINASE DOMAIN-CONTAINING PROTEIN"/>
    <property type="match status" value="1"/>
</dbReference>
<feature type="repeat" description="ANK" evidence="3">
    <location>
        <begin position="64"/>
        <end position="96"/>
    </location>
</feature>
<name>A0AAU7Q2R4_9RICK</name>
<dbReference type="Pfam" id="PF12796">
    <property type="entry name" value="Ank_2"/>
    <property type="match status" value="1"/>
</dbReference>
<gene>
    <name evidence="4" type="ORF">ABLO99_01035</name>
</gene>
<dbReference type="EMBL" id="CP157942">
    <property type="protein sequence ID" value="XBS67303.1"/>
    <property type="molecule type" value="Genomic_DNA"/>
</dbReference>
<evidence type="ECO:0000256" key="2">
    <source>
        <dbReference type="ARBA" id="ARBA00023043"/>
    </source>
</evidence>
<dbReference type="AlphaFoldDB" id="A0AAU7Q2R4"/>
<dbReference type="InterPro" id="IPR002110">
    <property type="entry name" value="Ankyrin_rpt"/>
</dbReference>
<reference evidence="4" key="1">
    <citation type="submission" date="2024-06" db="EMBL/GenBank/DDBJ databases">
        <authorList>
            <person name="Dussert Y."/>
            <person name="Peccoud J."/>
            <person name="Pigeault R."/>
        </authorList>
    </citation>
    <scope>NUCLEOTIDE SEQUENCE</scope>
    <source>
        <strain evidence="4">WArc</strain>
    </source>
</reference>
<sequence length="119" mass="13061">MSLQHAVVNDNWDLAKYLASGKRTSVKGAFYQMSLYHAARSGNLGSVLYLVEEKGVDINARDVGGETLLHYAAKSGNLDLAEYFVEKGLAFNAKDKSGKTLLYYAAESGNLDLVKVLRR</sequence>
<evidence type="ECO:0000313" key="4">
    <source>
        <dbReference type="EMBL" id="XBS67303.1"/>
    </source>
</evidence>
<keyword evidence="2 3" id="KW-0040">ANK repeat</keyword>
<dbReference type="PROSITE" id="PS50088">
    <property type="entry name" value="ANK_REPEAT"/>
    <property type="match status" value="2"/>
</dbReference>
<dbReference type="InterPro" id="IPR036770">
    <property type="entry name" value="Ankyrin_rpt-contain_sf"/>
</dbReference>
<proteinExistence type="predicted"/>
<dbReference type="PANTHER" id="PTHR24198:SF165">
    <property type="entry name" value="ANKYRIN REPEAT-CONTAINING PROTEIN-RELATED"/>
    <property type="match status" value="1"/>
</dbReference>
<organism evidence="4">
    <name type="scientific">Wolbachia endosymbiont of Armadillidium arcangelii</name>
    <dbReference type="NCBI Taxonomy" id="3158571"/>
    <lineage>
        <taxon>Bacteria</taxon>
        <taxon>Pseudomonadati</taxon>
        <taxon>Pseudomonadota</taxon>
        <taxon>Alphaproteobacteria</taxon>
        <taxon>Rickettsiales</taxon>
        <taxon>Anaplasmataceae</taxon>
        <taxon>Wolbachieae</taxon>
        <taxon>Wolbachia</taxon>
    </lineage>
</organism>
<protein>
    <submittedName>
        <fullName evidence="4">Ankyrin repeat domain-containing protein</fullName>
    </submittedName>
</protein>
<dbReference type="SMART" id="SM00248">
    <property type="entry name" value="ANK"/>
    <property type="match status" value="2"/>
</dbReference>
<dbReference type="PROSITE" id="PS50297">
    <property type="entry name" value="ANK_REP_REGION"/>
    <property type="match status" value="2"/>
</dbReference>